<name>A0A815GH11_9BILA</name>
<dbReference type="EMBL" id="CAJNOO010003490">
    <property type="protein sequence ID" value="CAF1339633.1"/>
    <property type="molecule type" value="Genomic_DNA"/>
</dbReference>
<dbReference type="Proteomes" id="UP000663882">
    <property type="component" value="Unassembled WGS sequence"/>
</dbReference>
<organism evidence="2 3">
    <name type="scientific">Rotaria sordida</name>
    <dbReference type="NCBI Taxonomy" id="392033"/>
    <lineage>
        <taxon>Eukaryota</taxon>
        <taxon>Metazoa</taxon>
        <taxon>Spiralia</taxon>
        <taxon>Gnathifera</taxon>
        <taxon>Rotifera</taxon>
        <taxon>Eurotatoria</taxon>
        <taxon>Bdelloidea</taxon>
        <taxon>Philodinida</taxon>
        <taxon>Philodinidae</taxon>
        <taxon>Rotaria</taxon>
    </lineage>
</organism>
<feature type="region of interest" description="Disordered" evidence="1">
    <location>
        <begin position="1"/>
        <end position="57"/>
    </location>
</feature>
<gene>
    <name evidence="2" type="ORF">RFH988_LOCUS31709</name>
</gene>
<dbReference type="OrthoDB" id="10045819at2759"/>
<proteinExistence type="predicted"/>
<accession>A0A815GH11</accession>
<dbReference type="AlphaFoldDB" id="A0A815GH11"/>
<evidence type="ECO:0000256" key="1">
    <source>
        <dbReference type="SAM" id="MobiDB-lite"/>
    </source>
</evidence>
<reference evidence="2" key="1">
    <citation type="submission" date="2021-02" db="EMBL/GenBank/DDBJ databases">
        <authorList>
            <person name="Nowell W R."/>
        </authorList>
    </citation>
    <scope>NUCLEOTIDE SEQUENCE</scope>
</reference>
<comment type="caution">
    <text evidence="2">The sequence shown here is derived from an EMBL/GenBank/DDBJ whole genome shotgun (WGS) entry which is preliminary data.</text>
</comment>
<sequence>MKSNHSEENYFQDDEMNDIIMQDSDEEQPKISSITFDYPADVGPDVNSYSSNDDNENEISPQIVHDVASNNSQSSPRNTKQISIALALFRHRHNLSKSSMNDLCDLLRSLGVQNVPADFRSIERNVVENQDTVLQGKKYTICSKCDNKGIVSSKCENVECSSSAGFKSTPTTLCTFKLLPQIISILERHCIMPETDYNEPRIITDVQEGQIRRNLIHQERMLNPNKQIITFLLNSDGVVSIGSNKPKKNLFQNFIDNWANELRQLELGFYISFPNSNGTFVKVFAYLIAAALDKPAQALLMNINDPTGFYSCIRCTIRGKMKTSKLKSNEADPACGQRGQCVLRDLSYFNIGQSFTSDSLHNIYSGIFKRLLELWFRSRREPYSIHNSLHLIEEKLDSIRYPSTTYRLPSQLKYFQTYKGNEYRVTLLFGYHSSVERSLNIPVFFSPIDYLIKTDITDIIVLDTLQLSELTKLTVDKLERPRKRLTTLMFKIVRADLYF</sequence>
<evidence type="ECO:0000313" key="3">
    <source>
        <dbReference type="Proteomes" id="UP000663882"/>
    </source>
</evidence>
<protein>
    <submittedName>
        <fullName evidence="2">Uncharacterized protein</fullName>
    </submittedName>
</protein>
<evidence type="ECO:0000313" key="2">
    <source>
        <dbReference type="EMBL" id="CAF1339633.1"/>
    </source>
</evidence>